<dbReference type="AlphaFoldDB" id="A0A4Y8LPY8"/>
<dbReference type="CDD" id="cd00093">
    <property type="entry name" value="HTH_XRE"/>
    <property type="match status" value="1"/>
</dbReference>
<dbReference type="PROSITE" id="PS50943">
    <property type="entry name" value="HTH_CROC1"/>
    <property type="match status" value="1"/>
</dbReference>
<evidence type="ECO:0000259" key="1">
    <source>
        <dbReference type="PROSITE" id="PS50943"/>
    </source>
</evidence>
<sequence length="419" mass="49773">MNVGSIIKYYRTKKGLTQTELADGICSTSHLSKIETNMYSANEETVNMLLAKLDLQLEDITGDLREVHDLLESFMHALFMQDRESIENLYEELKEKEDYILTSEYVNLYHLYMLRYYLFHWDDEGIQESLNMIKKIKNTFDPIEKNILVFFRGFHYSMNEKYEEGLKTVHEFLRNPLPVGGMWIGEASYILSHLYTSLNQNEAALTFSKKAYDVFLTESNFIRQVHSQMILGISYMRLNLYSEALTVYKSLLRNTRMFFKDTLYPGVLINYARCQYLLKEYSKAEKSTNEAIDLSEPFSYSYGTSLLIWLECKVKLNDIDKKWHSRMRLLKETDTIIGDKYFFHHLNFLEKYEFSQYEGVKYAVKYLYPHLIKLQSFSDALEVLEKIIDYYESVGDTEKVAYFYSQWRNLITRERKLNV</sequence>
<dbReference type="Gene3D" id="1.25.40.10">
    <property type="entry name" value="Tetratricopeptide repeat domain"/>
    <property type="match status" value="1"/>
</dbReference>
<comment type="caution">
    <text evidence="2">The sequence shown here is derived from an EMBL/GenBank/DDBJ whole genome shotgun (WGS) entry which is preliminary data.</text>
</comment>
<dbReference type="SMART" id="SM00530">
    <property type="entry name" value="HTH_XRE"/>
    <property type="match status" value="1"/>
</dbReference>
<dbReference type="SUPFAM" id="SSF47413">
    <property type="entry name" value="lambda repressor-like DNA-binding domains"/>
    <property type="match status" value="1"/>
</dbReference>
<evidence type="ECO:0000313" key="2">
    <source>
        <dbReference type="EMBL" id="TFE04071.1"/>
    </source>
</evidence>
<feature type="domain" description="HTH cro/C1-type" evidence="1">
    <location>
        <begin position="7"/>
        <end position="60"/>
    </location>
</feature>
<evidence type="ECO:0000313" key="3">
    <source>
        <dbReference type="Proteomes" id="UP000297776"/>
    </source>
</evidence>
<reference evidence="2 3" key="1">
    <citation type="submission" date="2019-03" db="EMBL/GenBank/DDBJ databases">
        <authorList>
            <person name="Yang Y."/>
        </authorList>
    </citation>
    <scope>NUCLEOTIDE SEQUENCE [LARGE SCALE GENOMIC DNA]</scope>
    <source>
        <strain evidence="2 3">ASL-1</strain>
    </source>
</reference>
<dbReference type="InterPro" id="IPR010982">
    <property type="entry name" value="Lambda_DNA-bd_dom_sf"/>
</dbReference>
<dbReference type="OrthoDB" id="252257at2"/>
<dbReference type="SUPFAM" id="SSF48452">
    <property type="entry name" value="TPR-like"/>
    <property type="match status" value="1"/>
</dbReference>
<dbReference type="InterPro" id="IPR053163">
    <property type="entry name" value="HTH-type_regulator_Rgg"/>
</dbReference>
<keyword evidence="3" id="KW-1185">Reference proteome</keyword>
<gene>
    <name evidence="2" type="ORF">E2626_01735</name>
</gene>
<dbReference type="RefSeq" id="WP_134378997.1">
    <property type="nucleotide sequence ID" value="NZ_SORX01000001.1"/>
</dbReference>
<dbReference type="PANTHER" id="PTHR37038">
    <property type="entry name" value="TRANSCRIPTIONAL REGULATOR-RELATED"/>
    <property type="match status" value="1"/>
</dbReference>
<dbReference type="EMBL" id="SORX01000001">
    <property type="protein sequence ID" value="TFE04071.1"/>
    <property type="molecule type" value="Genomic_DNA"/>
</dbReference>
<dbReference type="GO" id="GO:0003677">
    <property type="term" value="F:DNA binding"/>
    <property type="evidence" value="ECO:0007669"/>
    <property type="project" value="InterPro"/>
</dbReference>
<organism evidence="2 3">
    <name type="scientific">Jeotgalibacillus salarius</name>
    <dbReference type="NCBI Taxonomy" id="546023"/>
    <lineage>
        <taxon>Bacteria</taxon>
        <taxon>Bacillati</taxon>
        <taxon>Bacillota</taxon>
        <taxon>Bacilli</taxon>
        <taxon>Bacillales</taxon>
        <taxon>Caryophanaceae</taxon>
        <taxon>Jeotgalibacillus</taxon>
    </lineage>
</organism>
<dbReference type="InterPro" id="IPR011990">
    <property type="entry name" value="TPR-like_helical_dom_sf"/>
</dbReference>
<dbReference type="Gene3D" id="1.25.40.1000">
    <property type="match status" value="1"/>
</dbReference>
<dbReference type="InterPro" id="IPR001387">
    <property type="entry name" value="Cro/C1-type_HTH"/>
</dbReference>
<protein>
    <submittedName>
        <fullName evidence="2">XRE family transcriptional regulator</fullName>
    </submittedName>
</protein>
<accession>A0A4Y8LPY8</accession>
<dbReference type="Gene3D" id="1.10.260.40">
    <property type="entry name" value="lambda repressor-like DNA-binding domains"/>
    <property type="match status" value="1"/>
</dbReference>
<name>A0A4Y8LPY8_9BACL</name>
<dbReference type="Proteomes" id="UP000297776">
    <property type="component" value="Unassembled WGS sequence"/>
</dbReference>
<proteinExistence type="predicted"/>
<dbReference type="Pfam" id="PF01381">
    <property type="entry name" value="HTH_3"/>
    <property type="match status" value="1"/>
</dbReference>